<dbReference type="InterPro" id="IPR019931">
    <property type="entry name" value="LPXTG_anchor"/>
</dbReference>
<feature type="domain" description="Gram-positive cocci surface proteins LPxTG" evidence="6">
    <location>
        <begin position="13"/>
        <end position="47"/>
    </location>
</feature>
<dbReference type="Pfam" id="PF00746">
    <property type="entry name" value="Gram_pos_anchor"/>
    <property type="match status" value="1"/>
</dbReference>
<dbReference type="RefSeq" id="WP_082397855.1">
    <property type="nucleotide sequence ID" value="NZ_AYZJ01000035.1"/>
</dbReference>
<keyword evidence="8" id="KW-1185">Reference proteome</keyword>
<feature type="transmembrane region" description="Helical" evidence="5">
    <location>
        <begin position="26"/>
        <end position="45"/>
    </location>
</feature>
<reference evidence="7 8" key="1">
    <citation type="journal article" date="2015" name="Genome Announc.">
        <title>Expanding the biotechnology potential of lactobacilli through comparative genomics of 213 strains and associated genera.</title>
        <authorList>
            <person name="Sun Z."/>
            <person name="Harris H.M."/>
            <person name="McCann A."/>
            <person name="Guo C."/>
            <person name="Argimon S."/>
            <person name="Zhang W."/>
            <person name="Yang X."/>
            <person name="Jeffery I.B."/>
            <person name="Cooney J.C."/>
            <person name="Kagawa T.F."/>
            <person name="Liu W."/>
            <person name="Song Y."/>
            <person name="Salvetti E."/>
            <person name="Wrobel A."/>
            <person name="Rasinkangas P."/>
            <person name="Parkhill J."/>
            <person name="Rea M.C."/>
            <person name="O'Sullivan O."/>
            <person name="Ritari J."/>
            <person name="Douillard F.P."/>
            <person name="Paul Ross R."/>
            <person name="Yang R."/>
            <person name="Briner A.E."/>
            <person name="Felis G.E."/>
            <person name="de Vos W.M."/>
            <person name="Barrangou R."/>
            <person name="Klaenhammer T.R."/>
            <person name="Caufield P.W."/>
            <person name="Cui Y."/>
            <person name="Zhang H."/>
            <person name="O'Toole P.W."/>
        </authorList>
    </citation>
    <scope>NUCLEOTIDE SEQUENCE [LARGE SCALE GENOMIC DNA]</scope>
    <source>
        <strain evidence="7 8">DSM 22697</strain>
    </source>
</reference>
<sequence>MYGNVSKAGLAGAAVLPATGSAISPWITIIGYGLLAVTLISFIYLKRTAKVATKK</sequence>
<keyword evidence="4" id="KW-0572">Peptidoglycan-anchor</keyword>
<accession>A0A0R2F0K2</accession>
<proteinExistence type="predicted"/>
<evidence type="ECO:0000259" key="6">
    <source>
        <dbReference type="Pfam" id="PF00746"/>
    </source>
</evidence>
<evidence type="ECO:0000256" key="1">
    <source>
        <dbReference type="ARBA" id="ARBA00022512"/>
    </source>
</evidence>
<dbReference type="PATRIC" id="fig|1423730.4.peg.2007"/>
<dbReference type="Proteomes" id="UP000050865">
    <property type="component" value="Unassembled WGS sequence"/>
</dbReference>
<name>A0A0R2F0K2_9LACO</name>
<keyword evidence="5" id="KW-0472">Membrane</keyword>
<dbReference type="NCBIfam" id="TIGR01167">
    <property type="entry name" value="LPXTG_anchor"/>
    <property type="match status" value="1"/>
</dbReference>
<dbReference type="OrthoDB" id="2325879at2"/>
<dbReference type="EMBL" id="AYZJ01000035">
    <property type="protein sequence ID" value="KRN22096.1"/>
    <property type="molecule type" value="Genomic_DNA"/>
</dbReference>
<organism evidence="7 8">
    <name type="scientific">Lacticaseibacillus camelliae DSM 22697 = JCM 13995</name>
    <dbReference type="NCBI Taxonomy" id="1423730"/>
    <lineage>
        <taxon>Bacteria</taxon>
        <taxon>Bacillati</taxon>
        <taxon>Bacillota</taxon>
        <taxon>Bacilli</taxon>
        <taxon>Lactobacillales</taxon>
        <taxon>Lactobacillaceae</taxon>
        <taxon>Lacticaseibacillus</taxon>
    </lineage>
</organism>
<gene>
    <name evidence="7" type="ORF">FC75_GL001930</name>
</gene>
<keyword evidence="5" id="KW-1133">Transmembrane helix</keyword>
<protein>
    <recommendedName>
        <fullName evidence="6">Gram-positive cocci surface proteins LPxTG domain-containing protein</fullName>
    </recommendedName>
</protein>
<evidence type="ECO:0000256" key="3">
    <source>
        <dbReference type="ARBA" id="ARBA00022729"/>
    </source>
</evidence>
<keyword evidence="3" id="KW-0732">Signal</keyword>
<evidence type="ECO:0000313" key="7">
    <source>
        <dbReference type="EMBL" id="KRN22096.1"/>
    </source>
</evidence>
<evidence type="ECO:0000256" key="5">
    <source>
        <dbReference type="SAM" id="Phobius"/>
    </source>
</evidence>
<evidence type="ECO:0000313" key="8">
    <source>
        <dbReference type="Proteomes" id="UP000050865"/>
    </source>
</evidence>
<keyword evidence="2" id="KW-0964">Secreted</keyword>
<evidence type="ECO:0000256" key="2">
    <source>
        <dbReference type="ARBA" id="ARBA00022525"/>
    </source>
</evidence>
<evidence type="ECO:0000256" key="4">
    <source>
        <dbReference type="ARBA" id="ARBA00023088"/>
    </source>
</evidence>
<dbReference type="AlphaFoldDB" id="A0A0R2F0K2"/>
<keyword evidence="5" id="KW-0812">Transmembrane</keyword>
<comment type="caution">
    <text evidence="7">The sequence shown here is derived from an EMBL/GenBank/DDBJ whole genome shotgun (WGS) entry which is preliminary data.</text>
</comment>
<keyword evidence="1" id="KW-0134">Cell wall</keyword>